<evidence type="ECO:0008006" key="4">
    <source>
        <dbReference type="Google" id="ProtNLM"/>
    </source>
</evidence>
<keyword evidence="1" id="KW-0732">Signal</keyword>
<reference evidence="2" key="1">
    <citation type="journal article" date="2014" name="Int. J. Syst. Evol. Microbiol.">
        <title>Complete genome sequence of Corynebacterium casei LMG S-19264T (=DSM 44701T), isolated from a smear-ripened cheese.</title>
        <authorList>
            <consortium name="US DOE Joint Genome Institute (JGI-PGF)"/>
            <person name="Walter F."/>
            <person name="Albersmeier A."/>
            <person name="Kalinowski J."/>
            <person name="Ruckert C."/>
        </authorList>
    </citation>
    <scope>NUCLEOTIDE SEQUENCE</scope>
    <source>
        <strain evidence="2">CGMCC 1.15360</strain>
    </source>
</reference>
<keyword evidence="3" id="KW-1185">Reference proteome</keyword>
<feature type="signal peptide" evidence="1">
    <location>
        <begin position="1"/>
        <end position="20"/>
    </location>
</feature>
<accession>A0A917DTR4</accession>
<proteinExistence type="predicted"/>
<evidence type="ECO:0000256" key="1">
    <source>
        <dbReference type="SAM" id="SignalP"/>
    </source>
</evidence>
<dbReference type="EMBL" id="BMIP01000003">
    <property type="protein sequence ID" value="GGD70165.1"/>
    <property type="molecule type" value="Genomic_DNA"/>
</dbReference>
<evidence type="ECO:0000313" key="3">
    <source>
        <dbReference type="Proteomes" id="UP000612349"/>
    </source>
</evidence>
<sequence>MDMAITAMIAGLLLAGQAAATPANDVAFDELAAGADRAAIEKIEANSALNENDPARLINLGIAHAREGREDLAREYFSAVVANPDRYQMETAEGKWVDSRNLGRQALAMLNRGEFSTARYAANR</sequence>
<dbReference type="AlphaFoldDB" id="A0A917DTR4"/>
<feature type="chain" id="PRO_5036996623" description="Tetratricopeptide repeat protein" evidence="1">
    <location>
        <begin position="21"/>
        <end position="124"/>
    </location>
</feature>
<evidence type="ECO:0000313" key="2">
    <source>
        <dbReference type="EMBL" id="GGD70165.1"/>
    </source>
</evidence>
<organism evidence="2 3">
    <name type="scientific">Croceicoccus mobilis</name>
    <dbReference type="NCBI Taxonomy" id="1703339"/>
    <lineage>
        <taxon>Bacteria</taxon>
        <taxon>Pseudomonadati</taxon>
        <taxon>Pseudomonadota</taxon>
        <taxon>Alphaproteobacteria</taxon>
        <taxon>Sphingomonadales</taxon>
        <taxon>Erythrobacteraceae</taxon>
        <taxon>Croceicoccus</taxon>
    </lineage>
</organism>
<comment type="caution">
    <text evidence="2">The sequence shown here is derived from an EMBL/GenBank/DDBJ whole genome shotgun (WGS) entry which is preliminary data.</text>
</comment>
<dbReference type="Proteomes" id="UP000612349">
    <property type="component" value="Unassembled WGS sequence"/>
</dbReference>
<name>A0A917DTR4_9SPHN</name>
<protein>
    <recommendedName>
        <fullName evidence="4">Tetratricopeptide repeat protein</fullName>
    </recommendedName>
</protein>
<gene>
    <name evidence="2" type="ORF">GCM10010990_19630</name>
</gene>
<reference evidence="2" key="2">
    <citation type="submission" date="2020-09" db="EMBL/GenBank/DDBJ databases">
        <authorList>
            <person name="Sun Q."/>
            <person name="Zhou Y."/>
        </authorList>
    </citation>
    <scope>NUCLEOTIDE SEQUENCE</scope>
    <source>
        <strain evidence="2">CGMCC 1.15360</strain>
    </source>
</reference>